<proteinExistence type="predicted"/>
<feature type="chain" id="PRO_5020356159" evidence="1">
    <location>
        <begin position="29"/>
        <end position="246"/>
    </location>
</feature>
<protein>
    <submittedName>
        <fullName evidence="2">Uncharacterized protein DUF4197</fullName>
    </submittedName>
</protein>
<dbReference type="Proteomes" id="UP000295724">
    <property type="component" value="Unassembled WGS sequence"/>
</dbReference>
<dbReference type="AlphaFoldDB" id="A0A4R6XE16"/>
<sequence length="246" mass="27270">MVFIMKSIKNAGILSMLMLCLFGNTAEAGEKWWQKVFSKEGFETNELSVTDLSGAFKQALTIGAEKVISQLGTEGGFSADEAIRIPLPKNLKKVAKVLKKIGMTEQIDDLKLKMNQAAETAVPIAKDLFIKSITDMTFEDVKTIYQGADDSATQYFKQKMTARLTENMNPIVESSLAEVGALQSLNKVMDKYQDIPFVSSVNPNLTEYVVEKGIDGVFYYLAKQEAAIRQDPAKQTTELLKKVFGQ</sequence>
<dbReference type="EMBL" id="SNZB01000006">
    <property type="protein sequence ID" value="TDR17566.1"/>
    <property type="molecule type" value="Genomic_DNA"/>
</dbReference>
<dbReference type="Pfam" id="PF13852">
    <property type="entry name" value="DUF4197"/>
    <property type="match status" value="1"/>
</dbReference>
<accession>A0A4R6XE16</accession>
<comment type="caution">
    <text evidence="2">The sequence shown here is derived from an EMBL/GenBank/DDBJ whole genome shotgun (WGS) entry which is preliminary data.</text>
</comment>
<organism evidence="2 3">
    <name type="scientific">Marinicella litoralis</name>
    <dbReference type="NCBI Taxonomy" id="644220"/>
    <lineage>
        <taxon>Bacteria</taxon>
        <taxon>Pseudomonadati</taxon>
        <taxon>Pseudomonadota</taxon>
        <taxon>Gammaproteobacteria</taxon>
        <taxon>Lysobacterales</taxon>
        <taxon>Marinicellaceae</taxon>
        <taxon>Marinicella</taxon>
    </lineage>
</organism>
<keyword evidence="3" id="KW-1185">Reference proteome</keyword>
<feature type="signal peptide" evidence="1">
    <location>
        <begin position="1"/>
        <end position="28"/>
    </location>
</feature>
<evidence type="ECO:0000256" key="1">
    <source>
        <dbReference type="SAM" id="SignalP"/>
    </source>
</evidence>
<evidence type="ECO:0000313" key="3">
    <source>
        <dbReference type="Proteomes" id="UP000295724"/>
    </source>
</evidence>
<gene>
    <name evidence="2" type="ORF">C8D91_2625</name>
</gene>
<name>A0A4R6XE16_9GAMM</name>
<evidence type="ECO:0000313" key="2">
    <source>
        <dbReference type="EMBL" id="TDR17566.1"/>
    </source>
</evidence>
<dbReference type="InterPro" id="IPR025245">
    <property type="entry name" value="DUF4197"/>
</dbReference>
<keyword evidence="1" id="KW-0732">Signal</keyword>
<reference evidence="2 3" key="1">
    <citation type="submission" date="2019-03" db="EMBL/GenBank/DDBJ databases">
        <title>Genomic Encyclopedia of Type Strains, Phase IV (KMG-IV): sequencing the most valuable type-strain genomes for metagenomic binning, comparative biology and taxonomic classification.</title>
        <authorList>
            <person name="Goeker M."/>
        </authorList>
    </citation>
    <scope>NUCLEOTIDE SEQUENCE [LARGE SCALE GENOMIC DNA]</scope>
    <source>
        <strain evidence="2 3">DSM 25488</strain>
    </source>
</reference>